<evidence type="ECO:0000256" key="1">
    <source>
        <dbReference type="ARBA" id="ARBA00006247"/>
    </source>
</evidence>
<gene>
    <name evidence="6" type="ORF">CONCODRAFT_87464</name>
</gene>
<feature type="active site" description="Proton acceptor" evidence="3">
    <location>
        <position position="130"/>
    </location>
</feature>
<comment type="cofactor">
    <cofactor evidence="4">
        <name>Zn(2+)</name>
        <dbReference type="ChEBI" id="CHEBI:29105"/>
    </cofactor>
    <text evidence="4">Binds 2 Zn(2+) ions per subunit.</text>
</comment>
<dbReference type="GO" id="GO:0004046">
    <property type="term" value="F:aminoacylase activity"/>
    <property type="evidence" value="ECO:0007669"/>
    <property type="project" value="TreeGrafter"/>
</dbReference>
<dbReference type="Gene3D" id="3.30.70.360">
    <property type="match status" value="1"/>
</dbReference>
<evidence type="ECO:0000313" key="7">
    <source>
        <dbReference type="Proteomes" id="UP000070444"/>
    </source>
</evidence>
<feature type="binding site" evidence="4">
    <location>
        <position position="131"/>
    </location>
    <ligand>
        <name>Zn(2+)</name>
        <dbReference type="ChEBI" id="CHEBI:29105"/>
        <label>2</label>
    </ligand>
</feature>
<keyword evidence="4" id="KW-0862">Zinc</keyword>
<keyword evidence="7" id="KW-1185">Reference proteome</keyword>
<reference evidence="6 7" key="1">
    <citation type="journal article" date="2015" name="Genome Biol. Evol.">
        <title>Phylogenomic analyses indicate that early fungi evolved digesting cell walls of algal ancestors of land plants.</title>
        <authorList>
            <person name="Chang Y."/>
            <person name="Wang S."/>
            <person name="Sekimoto S."/>
            <person name="Aerts A.L."/>
            <person name="Choi C."/>
            <person name="Clum A."/>
            <person name="LaButti K.M."/>
            <person name="Lindquist E.A."/>
            <person name="Yee Ngan C."/>
            <person name="Ohm R.A."/>
            <person name="Salamov A.A."/>
            <person name="Grigoriev I.V."/>
            <person name="Spatafora J.W."/>
            <person name="Berbee M.L."/>
        </authorList>
    </citation>
    <scope>NUCLEOTIDE SEQUENCE [LARGE SCALE GENOMIC DNA]</scope>
    <source>
        <strain evidence="6 7">NRRL 28638</strain>
    </source>
</reference>
<dbReference type="Gene3D" id="1.10.150.900">
    <property type="match status" value="1"/>
</dbReference>
<organism evidence="6 7">
    <name type="scientific">Conidiobolus coronatus (strain ATCC 28846 / CBS 209.66 / NRRL 28638)</name>
    <name type="common">Delacroixia coronata</name>
    <dbReference type="NCBI Taxonomy" id="796925"/>
    <lineage>
        <taxon>Eukaryota</taxon>
        <taxon>Fungi</taxon>
        <taxon>Fungi incertae sedis</taxon>
        <taxon>Zoopagomycota</taxon>
        <taxon>Entomophthoromycotina</taxon>
        <taxon>Entomophthoromycetes</taxon>
        <taxon>Entomophthorales</taxon>
        <taxon>Ancylistaceae</taxon>
        <taxon>Conidiobolus</taxon>
    </lineage>
</organism>
<evidence type="ECO:0000259" key="5">
    <source>
        <dbReference type="Pfam" id="PF07687"/>
    </source>
</evidence>
<dbReference type="Proteomes" id="UP000070444">
    <property type="component" value="Unassembled WGS sequence"/>
</dbReference>
<feature type="domain" description="Peptidase M20 dimerisation" evidence="5">
    <location>
        <begin position="177"/>
        <end position="276"/>
    </location>
</feature>
<dbReference type="InterPro" id="IPR052083">
    <property type="entry name" value="Aminoacylase-1_M20A"/>
</dbReference>
<feature type="binding site" evidence="4">
    <location>
        <position position="96"/>
    </location>
    <ligand>
        <name>Zn(2+)</name>
        <dbReference type="ChEBI" id="CHEBI:29105"/>
        <label>1</label>
    </ligand>
</feature>
<comment type="similarity">
    <text evidence="1">Belongs to the peptidase M20A family.</text>
</comment>
<dbReference type="PIRSF" id="PIRSF036696">
    <property type="entry name" value="ACY-1"/>
    <property type="match status" value="1"/>
</dbReference>
<dbReference type="InterPro" id="IPR001261">
    <property type="entry name" value="ArgE/DapE_CS"/>
</dbReference>
<evidence type="ECO:0000256" key="4">
    <source>
        <dbReference type="PIRSR" id="PIRSR036696-2"/>
    </source>
</evidence>
<dbReference type="PANTHER" id="PTHR45892:SF1">
    <property type="entry name" value="AMINOACYLASE-1"/>
    <property type="match status" value="1"/>
</dbReference>
<dbReference type="InterPro" id="IPR036264">
    <property type="entry name" value="Bact_exopeptidase_dim_dom"/>
</dbReference>
<evidence type="ECO:0000256" key="2">
    <source>
        <dbReference type="ARBA" id="ARBA00022801"/>
    </source>
</evidence>
<protein>
    <submittedName>
        <fullName evidence="6">Zn-dependent exopeptidase</fullName>
    </submittedName>
</protein>
<feature type="active site" evidence="3">
    <location>
        <position position="62"/>
    </location>
</feature>
<feature type="binding site" evidence="4">
    <location>
        <position position="158"/>
    </location>
    <ligand>
        <name>Zn(2+)</name>
        <dbReference type="ChEBI" id="CHEBI:29105"/>
        <label>1</label>
    </ligand>
</feature>
<dbReference type="GO" id="GO:0046872">
    <property type="term" value="F:metal ion binding"/>
    <property type="evidence" value="ECO:0007669"/>
    <property type="project" value="UniProtKB-KW"/>
</dbReference>
<dbReference type="SUPFAM" id="SSF55031">
    <property type="entry name" value="Bacterial exopeptidase dimerisation domain"/>
    <property type="match status" value="1"/>
</dbReference>
<dbReference type="PROSITE" id="PS00758">
    <property type="entry name" value="ARGE_DAPE_CPG2_1"/>
    <property type="match status" value="1"/>
</dbReference>
<dbReference type="InterPro" id="IPR011650">
    <property type="entry name" value="Peptidase_M20_dimer"/>
</dbReference>
<keyword evidence="2" id="KW-0378">Hydrolase</keyword>
<evidence type="ECO:0000313" key="6">
    <source>
        <dbReference type="EMBL" id="KXN66401.1"/>
    </source>
</evidence>
<dbReference type="PANTHER" id="PTHR45892">
    <property type="entry name" value="AMINOACYLASE-1"/>
    <property type="match status" value="1"/>
</dbReference>
<feature type="binding site" evidence="4">
    <location>
        <position position="96"/>
    </location>
    <ligand>
        <name>Zn(2+)</name>
        <dbReference type="ChEBI" id="CHEBI:29105"/>
        <label>2</label>
    </ligand>
</feature>
<feature type="binding site" evidence="4">
    <location>
        <position position="60"/>
    </location>
    <ligand>
        <name>Zn(2+)</name>
        <dbReference type="ChEBI" id="CHEBI:29105"/>
        <label>1</label>
    </ligand>
</feature>
<dbReference type="STRING" id="796925.A0A137NUQ7"/>
<dbReference type="Pfam" id="PF01546">
    <property type="entry name" value="Peptidase_M20"/>
    <property type="match status" value="1"/>
</dbReference>
<sequence length="382" mass="42795">MYSTQPQIWLLNCKNTFVLIQFLKTIIMMGVVNCYKDKPIIIGTWEGSDPSLKSILINSHYDVVPVNREYWNTDPFGAELGEYNGEQVIYGRGSQDAKSLTIVHLEALRALKKGGFSPKRTIHISIVPDEEIYGAEGMGCLVKHEIFKELNIGAALDEGGSSPDNSFVLYYGERAPWNIIVTAKGDTGHASKFIKNLAITKLQKFFQFIDIFRNEEELRSKFTELGKVTTVNLVKLGGGTANNVVPDTLWANYNIRVSPTLGTEKLKKLLESWAKRSDVSLEYLNAIEPTISPHSNSKSHVYSTTIQTIKEFGHPVNSKVFPGGSDARFLRFEGIPAYSLTPCDKVESRAHDHNEYIPVRCLQTGVLFFENLLPKLSDLTEL</sequence>
<dbReference type="EMBL" id="KQ964730">
    <property type="protein sequence ID" value="KXN66401.1"/>
    <property type="molecule type" value="Genomic_DNA"/>
</dbReference>
<name>A0A137NUQ7_CONC2</name>
<evidence type="ECO:0000256" key="3">
    <source>
        <dbReference type="PIRSR" id="PIRSR036696-1"/>
    </source>
</evidence>
<dbReference type="OrthoDB" id="3064516at2759"/>
<dbReference type="InterPro" id="IPR002933">
    <property type="entry name" value="Peptidase_M20"/>
</dbReference>
<dbReference type="Gene3D" id="3.40.630.10">
    <property type="entry name" value="Zn peptidases"/>
    <property type="match status" value="1"/>
</dbReference>
<accession>A0A137NUQ7</accession>
<keyword evidence="4" id="KW-0479">Metal-binding</keyword>
<proteinExistence type="inferred from homology"/>
<dbReference type="SUPFAM" id="SSF53187">
    <property type="entry name" value="Zn-dependent exopeptidases"/>
    <property type="match status" value="1"/>
</dbReference>
<dbReference type="Pfam" id="PF07687">
    <property type="entry name" value="M20_dimer"/>
    <property type="match status" value="1"/>
</dbReference>
<feature type="binding site" evidence="4">
    <location>
        <position position="351"/>
    </location>
    <ligand>
        <name>Zn(2+)</name>
        <dbReference type="ChEBI" id="CHEBI:29105"/>
        <label>2</label>
    </ligand>
</feature>
<dbReference type="AlphaFoldDB" id="A0A137NUQ7"/>